<gene>
    <name evidence="11" type="ORF">MtrunA17_Chr5g0397171</name>
</gene>
<reference evidence="11" key="1">
    <citation type="journal article" date="2018" name="Nat. Plants">
        <title>Whole-genome landscape of Medicago truncatula symbiotic genes.</title>
        <authorList>
            <person name="Pecrix Y."/>
            <person name="Gamas P."/>
            <person name="Carrere S."/>
        </authorList>
    </citation>
    <scope>NUCLEOTIDE SEQUENCE</scope>
    <source>
        <tissue evidence="11">Leaves</tissue>
    </source>
</reference>
<evidence type="ECO:0000256" key="8">
    <source>
        <dbReference type="ARBA" id="ARBA00023326"/>
    </source>
</evidence>
<protein>
    <recommendedName>
        <fullName evidence="3">cellulase</fullName>
        <ecNumber evidence="3">3.2.1.4</ecNumber>
    </recommendedName>
</protein>
<dbReference type="Gene3D" id="1.50.10.10">
    <property type="match status" value="1"/>
</dbReference>
<feature type="signal peptide" evidence="9">
    <location>
        <begin position="1"/>
        <end position="17"/>
    </location>
</feature>
<dbReference type="InterPro" id="IPR012341">
    <property type="entry name" value="6hp_glycosidase-like_sf"/>
</dbReference>
<evidence type="ECO:0000256" key="9">
    <source>
        <dbReference type="SAM" id="SignalP"/>
    </source>
</evidence>
<keyword evidence="8" id="KW-0624">Polysaccharide degradation</keyword>
<dbReference type="Pfam" id="PF00759">
    <property type="entry name" value="Glyco_hydro_9"/>
    <property type="match status" value="1"/>
</dbReference>
<dbReference type="AlphaFoldDB" id="A0A396HJR7"/>
<evidence type="ECO:0000256" key="4">
    <source>
        <dbReference type="ARBA" id="ARBA00022801"/>
    </source>
</evidence>
<dbReference type="EC" id="3.2.1.4" evidence="3"/>
<comment type="similarity">
    <text evidence="2">Belongs to the glycosyl hydrolase 9 (cellulase E) family.</text>
</comment>
<feature type="domain" description="Glycoside hydrolase family 9" evidence="10">
    <location>
        <begin position="42"/>
        <end position="82"/>
    </location>
</feature>
<dbReference type="InterPro" id="IPR001701">
    <property type="entry name" value="Glyco_hydro_9"/>
</dbReference>
<evidence type="ECO:0000256" key="3">
    <source>
        <dbReference type="ARBA" id="ARBA00012601"/>
    </source>
</evidence>
<evidence type="ECO:0000256" key="1">
    <source>
        <dbReference type="ARBA" id="ARBA00000966"/>
    </source>
</evidence>
<dbReference type="GO" id="GO:0008810">
    <property type="term" value="F:cellulase activity"/>
    <property type="evidence" value="ECO:0007669"/>
    <property type="project" value="UniProtKB-EC"/>
</dbReference>
<dbReference type="InterPro" id="IPR008928">
    <property type="entry name" value="6-hairpin_glycosidase_sf"/>
</dbReference>
<keyword evidence="7 11" id="KW-0326">Glycosidase</keyword>
<evidence type="ECO:0000256" key="5">
    <source>
        <dbReference type="ARBA" id="ARBA00023001"/>
    </source>
</evidence>
<sequence>MGCSLLISGLILWFAMSSKNNGILAIMDEELISKSSSSSYNYADALGKAILFFEGQRSGKLPKDQRVKWRGDSALSDGKTQNSSTIYVLECYCMRGRCPTPQRPSLNCP</sequence>
<organism evidence="11">
    <name type="scientific">Medicago truncatula</name>
    <name type="common">Barrel medic</name>
    <name type="synonym">Medicago tribuloides</name>
    <dbReference type="NCBI Taxonomy" id="3880"/>
    <lineage>
        <taxon>Eukaryota</taxon>
        <taxon>Viridiplantae</taxon>
        <taxon>Streptophyta</taxon>
        <taxon>Embryophyta</taxon>
        <taxon>Tracheophyta</taxon>
        <taxon>Spermatophyta</taxon>
        <taxon>Magnoliopsida</taxon>
        <taxon>eudicotyledons</taxon>
        <taxon>Gunneridae</taxon>
        <taxon>Pentapetalae</taxon>
        <taxon>rosids</taxon>
        <taxon>fabids</taxon>
        <taxon>Fabales</taxon>
        <taxon>Fabaceae</taxon>
        <taxon>Papilionoideae</taxon>
        <taxon>50 kb inversion clade</taxon>
        <taxon>NPAAA clade</taxon>
        <taxon>Hologalegina</taxon>
        <taxon>IRL clade</taxon>
        <taxon>Trifolieae</taxon>
        <taxon>Medicago</taxon>
    </lineage>
</organism>
<evidence type="ECO:0000256" key="2">
    <source>
        <dbReference type="ARBA" id="ARBA00007072"/>
    </source>
</evidence>
<keyword evidence="9" id="KW-0732">Signal</keyword>
<dbReference type="PANTHER" id="PTHR22298">
    <property type="entry name" value="ENDO-1,4-BETA-GLUCANASE"/>
    <property type="match status" value="1"/>
</dbReference>
<name>A0A396HJR7_MEDTR</name>
<dbReference type="Proteomes" id="UP000265566">
    <property type="component" value="Chromosome 5"/>
</dbReference>
<evidence type="ECO:0000259" key="10">
    <source>
        <dbReference type="Pfam" id="PF00759"/>
    </source>
</evidence>
<comment type="caution">
    <text evidence="11">The sequence shown here is derived from an EMBL/GenBank/DDBJ whole genome shotgun (WGS) entry which is preliminary data.</text>
</comment>
<keyword evidence="5" id="KW-0136">Cellulose degradation</keyword>
<dbReference type="GO" id="GO:0030245">
    <property type="term" value="P:cellulose catabolic process"/>
    <property type="evidence" value="ECO:0007669"/>
    <property type="project" value="UniProtKB-KW"/>
</dbReference>
<keyword evidence="4 11" id="KW-0378">Hydrolase</keyword>
<evidence type="ECO:0000256" key="6">
    <source>
        <dbReference type="ARBA" id="ARBA00023277"/>
    </source>
</evidence>
<feature type="chain" id="PRO_5017265680" description="cellulase" evidence="9">
    <location>
        <begin position="18"/>
        <end position="109"/>
    </location>
</feature>
<accession>A0A396HJR7</accession>
<dbReference type="EMBL" id="PSQE01000005">
    <property type="protein sequence ID" value="RHN53562.1"/>
    <property type="molecule type" value="Genomic_DNA"/>
</dbReference>
<evidence type="ECO:0000313" key="11">
    <source>
        <dbReference type="EMBL" id="RHN53562.1"/>
    </source>
</evidence>
<dbReference type="SUPFAM" id="SSF48208">
    <property type="entry name" value="Six-hairpin glycosidases"/>
    <property type="match status" value="1"/>
</dbReference>
<proteinExistence type="inferred from homology"/>
<dbReference type="Gramene" id="rna28481">
    <property type="protein sequence ID" value="RHN53562.1"/>
    <property type="gene ID" value="gene28481"/>
</dbReference>
<comment type="catalytic activity">
    <reaction evidence="1">
        <text>Endohydrolysis of (1-&gt;4)-beta-D-glucosidic linkages in cellulose, lichenin and cereal beta-D-glucans.</text>
        <dbReference type="EC" id="3.2.1.4"/>
    </reaction>
</comment>
<keyword evidence="6" id="KW-0119">Carbohydrate metabolism</keyword>
<evidence type="ECO:0000256" key="7">
    <source>
        <dbReference type="ARBA" id="ARBA00023295"/>
    </source>
</evidence>